<evidence type="ECO:0008006" key="6">
    <source>
        <dbReference type="Google" id="ProtNLM"/>
    </source>
</evidence>
<evidence type="ECO:0000256" key="1">
    <source>
        <dbReference type="SAM" id="MobiDB-lite"/>
    </source>
</evidence>
<dbReference type="PANTHER" id="PTHR16861:SF10">
    <property type="entry name" value="MID2 DOMAIN-CONTAINING PROTEIN"/>
    <property type="match status" value="1"/>
</dbReference>
<dbReference type="PANTHER" id="PTHR16861">
    <property type="entry name" value="GLYCOPROTEIN 38"/>
    <property type="match status" value="1"/>
</dbReference>
<feature type="region of interest" description="Disordered" evidence="1">
    <location>
        <begin position="383"/>
        <end position="421"/>
    </location>
</feature>
<dbReference type="Proteomes" id="UP000036947">
    <property type="component" value="Unassembled WGS sequence"/>
</dbReference>
<reference evidence="4 5" key="1">
    <citation type="journal article" date="2015" name="BMC Genomics">
        <title>The genome of the truffle-parasite Tolypocladium ophioglossoides and the evolution of antifungal peptaibiotics.</title>
        <authorList>
            <person name="Quandt C.A."/>
            <person name="Bushley K.E."/>
            <person name="Spatafora J.W."/>
        </authorList>
    </citation>
    <scope>NUCLEOTIDE SEQUENCE [LARGE SCALE GENOMIC DNA]</scope>
    <source>
        <strain evidence="4 5">CBS 100239</strain>
    </source>
</reference>
<protein>
    <recommendedName>
        <fullName evidence="6">Glycophorin A domain-containing protein</fullName>
    </recommendedName>
</protein>
<sequence>MRRHVPVSSLAPPSTTRGLALVLAAAALASATPYPRDALHDVGFSFLMPRGCAAYCGSNNQFCCGASEVCTTLPGNVATCTGAPGGAYGQYTTTWTETSTYTSTIMTQWIPAPQPTAGVDCVPQNSEQQACGAICCAGWQTCAFMGQCSVKPGYAEPSTIVVTSDGKVTTRYSAPFRVTGTTTIVTTGANTGQPTATTTNTAATATNTSDGSAIGADGGTNGGGLSPGAIAGIVIGTLAGVSLLLLLCFCCIARGLWNAIFGRKDKERVETVYEEERYHARHGSRVPSAYSRKERHGGWFGGGGGRPSSAGNRREKKSSDGKWWLGIAGAAATLLALLNLKKDKKPPRRAMSSRYSDSYYTYSDANSPISRAPDIFAAARLTVPAGSSSSGRRSNYTRRIEGSRGLSRGARSHYTRSSRRP</sequence>
<accession>A0A0L0N7Y5</accession>
<organism evidence="4 5">
    <name type="scientific">Tolypocladium ophioglossoides (strain CBS 100239)</name>
    <name type="common">Snaketongue truffleclub</name>
    <name type="synonym">Elaphocordyceps ophioglossoides</name>
    <dbReference type="NCBI Taxonomy" id="1163406"/>
    <lineage>
        <taxon>Eukaryota</taxon>
        <taxon>Fungi</taxon>
        <taxon>Dikarya</taxon>
        <taxon>Ascomycota</taxon>
        <taxon>Pezizomycotina</taxon>
        <taxon>Sordariomycetes</taxon>
        <taxon>Hypocreomycetidae</taxon>
        <taxon>Hypocreales</taxon>
        <taxon>Ophiocordycipitaceae</taxon>
        <taxon>Tolypocladium</taxon>
    </lineage>
</organism>
<proteinExistence type="predicted"/>
<feature type="signal peptide" evidence="3">
    <location>
        <begin position="1"/>
        <end position="31"/>
    </location>
</feature>
<evidence type="ECO:0000313" key="4">
    <source>
        <dbReference type="EMBL" id="KND90166.1"/>
    </source>
</evidence>
<gene>
    <name evidence="4" type="ORF">TOPH_05159</name>
</gene>
<comment type="caution">
    <text evidence="4">The sequence shown here is derived from an EMBL/GenBank/DDBJ whole genome shotgun (WGS) entry which is preliminary data.</text>
</comment>
<evidence type="ECO:0000256" key="3">
    <source>
        <dbReference type="SAM" id="SignalP"/>
    </source>
</evidence>
<feature type="transmembrane region" description="Helical" evidence="2">
    <location>
        <begin position="230"/>
        <end position="257"/>
    </location>
</feature>
<name>A0A0L0N7Y5_TOLOC</name>
<evidence type="ECO:0000313" key="5">
    <source>
        <dbReference type="Proteomes" id="UP000036947"/>
    </source>
</evidence>
<keyword evidence="3" id="KW-0732">Signal</keyword>
<feature type="transmembrane region" description="Helical" evidence="2">
    <location>
        <begin position="323"/>
        <end position="340"/>
    </location>
</feature>
<dbReference type="OrthoDB" id="5425848at2759"/>
<dbReference type="EMBL" id="LFRF01000014">
    <property type="protein sequence ID" value="KND90166.1"/>
    <property type="molecule type" value="Genomic_DNA"/>
</dbReference>
<feature type="chain" id="PRO_5005544898" description="Glycophorin A domain-containing protein" evidence="3">
    <location>
        <begin position="32"/>
        <end position="421"/>
    </location>
</feature>
<keyword evidence="2" id="KW-1133">Transmembrane helix</keyword>
<feature type="region of interest" description="Disordered" evidence="1">
    <location>
        <begin position="283"/>
        <end position="317"/>
    </location>
</feature>
<evidence type="ECO:0000256" key="2">
    <source>
        <dbReference type="SAM" id="Phobius"/>
    </source>
</evidence>
<keyword evidence="2" id="KW-0812">Transmembrane</keyword>
<keyword evidence="5" id="KW-1185">Reference proteome</keyword>
<dbReference type="AlphaFoldDB" id="A0A0L0N7Y5"/>
<keyword evidence="2" id="KW-0472">Membrane</keyword>
<feature type="compositionally biased region" description="Basic residues" evidence="1">
    <location>
        <begin position="410"/>
        <end position="421"/>
    </location>
</feature>
<feature type="compositionally biased region" description="Polar residues" evidence="1">
    <location>
        <begin position="385"/>
        <end position="394"/>
    </location>
</feature>
<dbReference type="STRING" id="1163406.A0A0L0N7Y5"/>